<dbReference type="GeneID" id="54574530"/>
<dbReference type="RefSeq" id="XP_033687375.1">
    <property type="nucleotide sequence ID" value="XM_033821200.1"/>
</dbReference>
<dbReference type="AlphaFoldDB" id="A0A6A6IPH0"/>
<sequence length="751" mass="84381">MQTSRELENAYRRVERHRTEGTPMTVWQRECLGKMDTSNGKSEPITISPSKSRALRIAGPLSQTDSAFAGFFAEACRACTGRFVFRTREFAATILTGIPTDVKYKAVSYVWGEVKNLGIYCRCGERKDIPMAGPDRFSTLLSLAATKNDCDGVWLDALSIDQDSHSDKQIQIAAMGQIYDRAETVLVLLPAADQDCFTNLRVMMNAALEQDGMGLLDFEKITWDTFNASHQTVVEFFLASFEDHKRGVHSSTYFRRAWTFQEWALAKDVDVACENRQSDEGAMALLPNVKTCVIRAAVRLSMHLKTFQSMASAAVKCRMKVADVPAFVEDLMGLFPQEDVFCSSEEVDWNEVFVDNIFPFTGMHNQLRLRLAGKERTSEQRFRTRLHLMLNAFNLSERKARFPADLVACWASMCNVAYDYQNNDHVHVALKKVVDAIRGRGVKIYNFQANIAGASAEMDLDFYTYAMDQPMRNSTNRALTFGAPSFTGVSDFAQHLRTSLDEKPECRLEGNGVALRRVIGARIDTIIPADNIDAVCEELSRIQTGYWEEISLLATFRDLRDVARPNLQAMAHAELQKFQLVTISFHDANKLLPYEPQEDPEEVAKRQKEMVDDYNLLMSLDMANPGKHKPVTSVPSIKLAPEVEYLKHAWAICPTARLDRSVFVAREGLNGTLVLAKPLGATFTVISYLTGVDKMSGAYLLPTDSDGEMKVILRAPQRPDINAAAKGGFYANRDRRCIALFQLDDVEYMAF</sequence>
<feature type="domain" description="Heterokaryon incompatibility" evidence="1">
    <location>
        <begin position="104"/>
        <end position="262"/>
    </location>
</feature>
<dbReference type="PANTHER" id="PTHR24148">
    <property type="entry name" value="ANKYRIN REPEAT DOMAIN-CONTAINING PROTEIN 39 HOMOLOG-RELATED"/>
    <property type="match status" value="1"/>
</dbReference>
<accession>A0A6A6IPH0</accession>
<dbReference type="InterPro" id="IPR010730">
    <property type="entry name" value="HET"/>
</dbReference>
<dbReference type="PANTHER" id="PTHR24148:SF64">
    <property type="entry name" value="HETEROKARYON INCOMPATIBILITY DOMAIN-CONTAINING PROTEIN"/>
    <property type="match status" value="1"/>
</dbReference>
<reference evidence="2" key="1">
    <citation type="journal article" date="2020" name="Stud. Mycol.">
        <title>101 Dothideomycetes genomes: a test case for predicting lifestyles and emergence of pathogens.</title>
        <authorList>
            <person name="Haridas S."/>
            <person name="Albert R."/>
            <person name="Binder M."/>
            <person name="Bloem J."/>
            <person name="Labutti K."/>
            <person name="Salamov A."/>
            <person name="Andreopoulos B."/>
            <person name="Baker S."/>
            <person name="Barry K."/>
            <person name="Bills G."/>
            <person name="Bluhm B."/>
            <person name="Cannon C."/>
            <person name="Castanera R."/>
            <person name="Culley D."/>
            <person name="Daum C."/>
            <person name="Ezra D."/>
            <person name="Gonzalez J."/>
            <person name="Henrissat B."/>
            <person name="Kuo A."/>
            <person name="Liang C."/>
            <person name="Lipzen A."/>
            <person name="Lutzoni F."/>
            <person name="Magnuson J."/>
            <person name="Mondo S."/>
            <person name="Nolan M."/>
            <person name="Ohm R."/>
            <person name="Pangilinan J."/>
            <person name="Park H.-J."/>
            <person name="Ramirez L."/>
            <person name="Alfaro M."/>
            <person name="Sun H."/>
            <person name="Tritt A."/>
            <person name="Yoshinaga Y."/>
            <person name="Zwiers L.-H."/>
            <person name="Turgeon B."/>
            <person name="Goodwin S."/>
            <person name="Spatafora J."/>
            <person name="Crous P."/>
            <person name="Grigoriev I."/>
        </authorList>
    </citation>
    <scope>NUCLEOTIDE SEQUENCE</scope>
    <source>
        <strain evidence="2">CBS 122368</strain>
    </source>
</reference>
<evidence type="ECO:0000259" key="1">
    <source>
        <dbReference type="Pfam" id="PF06985"/>
    </source>
</evidence>
<organism evidence="2 3">
    <name type="scientific">Trematosphaeria pertusa</name>
    <dbReference type="NCBI Taxonomy" id="390896"/>
    <lineage>
        <taxon>Eukaryota</taxon>
        <taxon>Fungi</taxon>
        <taxon>Dikarya</taxon>
        <taxon>Ascomycota</taxon>
        <taxon>Pezizomycotina</taxon>
        <taxon>Dothideomycetes</taxon>
        <taxon>Pleosporomycetidae</taxon>
        <taxon>Pleosporales</taxon>
        <taxon>Massarineae</taxon>
        <taxon>Trematosphaeriaceae</taxon>
        <taxon>Trematosphaeria</taxon>
    </lineage>
</organism>
<evidence type="ECO:0000313" key="3">
    <source>
        <dbReference type="Proteomes" id="UP000800094"/>
    </source>
</evidence>
<dbReference type="InterPro" id="IPR052895">
    <property type="entry name" value="HetReg/Transcr_Mod"/>
</dbReference>
<proteinExistence type="predicted"/>
<dbReference type="OrthoDB" id="3711542at2759"/>
<name>A0A6A6IPH0_9PLEO</name>
<dbReference type="Pfam" id="PF06985">
    <property type="entry name" value="HET"/>
    <property type="match status" value="1"/>
</dbReference>
<keyword evidence="3" id="KW-1185">Reference proteome</keyword>
<dbReference type="EMBL" id="ML987192">
    <property type="protein sequence ID" value="KAF2252371.1"/>
    <property type="molecule type" value="Genomic_DNA"/>
</dbReference>
<protein>
    <recommendedName>
        <fullName evidence="1">Heterokaryon incompatibility domain-containing protein</fullName>
    </recommendedName>
</protein>
<dbReference type="Proteomes" id="UP000800094">
    <property type="component" value="Unassembled WGS sequence"/>
</dbReference>
<evidence type="ECO:0000313" key="2">
    <source>
        <dbReference type="EMBL" id="KAF2252371.1"/>
    </source>
</evidence>
<gene>
    <name evidence="2" type="ORF">BU26DRAFT_256069</name>
</gene>